<keyword evidence="2" id="KW-0560">Oxidoreductase</keyword>
<dbReference type="AlphaFoldDB" id="M6FNI5"/>
<dbReference type="EMBL" id="AFJM02000046">
    <property type="protein sequence ID" value="EMM71694.1"/>
    <property type="molecule type" value="Genomic_DNA"/>
</dbReference>
<comment type="similarity">
    <text evidence="1">Belongs to the short-chain dehydrogenases/reductases (SDR) family.</text>
</comment>
<reference evidence="3 4" key="1">
    <citation type="submission" date="2013-01" db="EMBL/GenBank/DDBJ databases">
        <authorList>
            <person name="Harkins D.M."/>
            <person name="Durkin A.S."/>
            <person name="Brinkac L.M."/>
            <person name="Haft D.H."/>
            <person name="Selengut J.D."/>
            <person name="Sanka R."/>
            <person name="DePew J."/>
            <person name="Purushe J."/>
            <person name="Hospenthal D.R."/>
            <person name="Murray C.K."/>
            <person name="Pimentel G."/>
            <person name="Wasfy M."/>
            <person name="Vinetz J.M."/>
            <person name="Sutton G.G."/>
            <person name="Nierman W.C."/>
            <person name="Fouts D.E."/>
        </authorList>
    </citation>
    <scope>NUCLEOTIDE SEQUENCE [LARGE SCALE GENOMIC DNA]</scope>
    <source>
        <strain evidence="3 4">2006001855</strain>
    </source>
</reference>
<organism evidence="3 4">
    <name type="scientific">Leptospira weilii str. 2006001855</name>
    <dbReference type="NCBI Taxonomy" id="996804"/>
    <lineage>
        <taxon>Bacteria</taxon>
        <taxon>Pseudomonadati</taxon>
        <taxon>Spirochaetota</taxon>
        <taxon>Spirochaetia</taxon>
        <taxon>Leptospirales</taxon>
        <taxon>Leptospiraceae</taxon>
        <taxon>Leptospira</taxon>
    </lineage>
</organism>
<evidence type="ECO:0000256" key="2">
    <source>
        <dbReference type="ARBA" id="ARBA00023002"/>
    </source>
</evidence>
<comment type="caution">
    <text evidence="3">The sequence shown here is derived from an EMBL/GenBank/DDBJ whole genome shotgun (WGS) entry which is preliminary data.</text>
</comment>
<accession>M6FNI5</accession>
<dbReference type="SUPFAM" id="SSF51735">
    <property type="entry name" value="NAD(P)-binding Rossmann-fold domains"/>
    <property type="match status" value="1"/>
</dbReference>
<evidence type="ECO:0000313" key="3">
    <source>
        <dbReference type="EMBL" id="EMM71694.1"/>
    </source>
</evidence>
<dbReference type="GO" id="GO:0016020">
    <property type="term" value="C:membrane"/>
    <property type="evidence" value="ECO:0007669"/>
    <property type="project" value="TreeGrafter"/>
</dbReference>
<proteinExistence type="inferred from homology"/>
<dbReference type="GO" id="GO:0016491">
    <property type="term" value="F:oxidoreductase activity"/>
    <property type="evidence" value="ECO:0007669"/>
    <property type="project" value="UniProtKB-KW"/>
</dbReference>
<dbReference type="Pfam" id="PF00106">
    <property type="entry name" value="adh_short"/>
    <property type="match status" value="1"/>
</dbReference>
<protein>
    <submittedName>
        <fullName evidence="3">KR domain protein</fullName>
    </submittedName>
</protein>
<dbReference type="Proteomes" id="UP000012101">
    <property type="component" value="Unassembled WGS sequence"/>
</dbReference>
<sequence>MISKILPDVLVFLFSAKALCGKDATECFLSLEKILESFFLMLRMLFNMNPSFWTGKTVIVTGGSSGIGEAVLGALSSIRCNLINLSRTQPELLKRKDHLSANLVHIPTDLSSEKEIDKAVRKISKDYRGIDVLFANAGVTAHSRFDGTRIETFRKTFDINFFGPIYLIQRLLPQIKLAKGSVIATSTVSGLYGIPGRSAYSSSKSALHAALEAARIELSEEGLSFIIFCPPYTKTKLRASGLDGDGNVLNEDHYSGKKIKSPQEVASKMIDSVEDPESRLVIMDSSGFFLKWLRNIAPAFLERTLFKKLYKDFH</sequence>
<dbReference type="InterPro" id="IPR002347">
    <property type="entry name" value="SDR_fam"/>
</dbReference>
<evidence type="ECO:0000256" key="1">
    <source>
        <dbReference type="ARBA" id="ARBA00006484"/>
    </source>
</evidence>
<dbReference type="InterPro" id="IPR036291">
    <property type="entry name" value="NAD(P)-bd_dom_sf"/>
</dbReference>
<dbReference type="PANTHER" id="PTHR44196:SF1">
    <property type="entry name" value="DEHYDROGENASE_REDUCTASE SDR FAMILY MEMBER 7B"/>
    <property type="match status" value="1"/>
</dbReference>
<dbReference type="PANTHER" id="PTHR44196">
    <property type="entry name" value="DEHYDROGENASE/REDUCTASE SDR FAMILY MEMBER 7B"/>
    <property type="match status" value="1"/>
</dbReference>
<evidence type="ECO:0000313" key="4">
    <source>
        <dbReference type="Proteomes" id="UP000012101"/>
    </source>
</evidence>
<name>M6FNI5_9LEPT</name>
<dbReference type="Gene3D" id="3.40.50.720">
    <property type="entry name" value="NAD(P)-binding Rossmann-like Domain"/>
    <property type="match status" value="1"/>
</dbReference>
<gene>
    <name evidence="3" type="ORF">LEP1GSC038_0475</name>
</gene>
<dbReference type="PRINTS" id="PR00081">
    <property type="entry name" value="GDHRDH"/>
</dbReference>